<dbReference type="GO" id="GO:0005886">
    <property type="term" value="C:plasma membrane"/>
    <property type="evidence" value="ECO:0007669"/>
    <property type="project" value="TreeGrafter"/>
</dbReference>
<keyword evidence="5 13" id="KW-0444">Lipid biosynthesis</keyword>
<dbReference type="RefSeq" id="WP_089680538.1">
    <property type="nucleotide sequence ID" value="NZ_FNIV01000011.1"/>
</dbReference>
<dbReference type="PANTHER" id="PTHR42724:SF1">
    <property type="entry name" value="TETRAACYLDISACCHARIDE 4'-KINASE, MITOCHONDRIAL-RELATED"/>
    <property type="match status" value="1"/>
</dbReference>
<evidence type="ECO:0000256" key="1">
    <source>
        <dbReference type="ARBA" id="ARBA00002274"/>
    </source>
</evidence>
<dbReference type="GO" id="GO:0005524">
    <property type="term" value="F:ATP binding"/>
    <property type="evidence" value="ECO:0007669"/>
    <property type="project" value="UniProtKB-UniRule"/>
</dbReference>
<comment type="pathway">
    <text evidence="2 13">Glycolipid biosynthesis; lipid IV(A) biosynthesis; lipid IV(A) from (3R)-3-hydroxytetradecanoyl-[acyl-carrier-protein] and UDP-N-acetyl-alpha-D-glucosamine: step 6/6.</text>
</comment>
<dbReference type="OrthoDB" id="9766423at2"/>
<comment type="function">
    <text evidence="1 13">Transfers the gamma-phosphate of ATP to the 4'-position of a tetraacyldisaccharide 1-phosphate intermediate (termed DS-1-P) to form tetraacyldisaccharide 1,4'-bis-phosphate (lipid IVA).</text>
</comment>
<sequence>MSGLAERWLAAAYRGDPWLVALRPLEALYRWAVARRAAAYAEGRKATWRAPVPVIVVGNLTLGGTGKSPLVAWLVGHLAERGLRPGILSRGYGGDSDAYPLLVDDATPASRCGDEPRMLADQTGVPVVVDPDRPRGARRLLEAGCDILVGDDGLQHLALARDLELVVVDGARGFGNGRCLPAGPLREPLSRLASVDAVVVNGEPRAVLPVPARRMALVPAAWRRLGDGARHAVEAPPFAGPVHAVAGIGRPARFFETLAALGVEAIPHPFADHHAYHAEELDFGDDRPLVMTAKDAVKCRGLAPAESWVLEVAAEPEPAFVAWLDARLAALAGQARQPSQERETIPEAGDGPASHRE</sequence>
<evidence type="ECO:0000256" key="2">
    <source>
        <dbReference type="ARBA" id="ARBA00004870"/>
    </source>
</evidence>
<keyword evidence="7 13" id="KW-0808">Transferase</keyword>
<dbReference type="Pfam" id="PF02606">
    <property type="entry name" value="LpxK"/>
    <property type="match status" value="1"/>
</dbReference>
<dbReference type="InterPro" id="IPR027417">
    <property type="entry name" value="P-loop_NTPase"/>
</dbReference>
<evidence type="ECO:0000256" key="7">
    <source>
        <dbReference type="ARBA" id="ARBA00022679"/>
    </source>
</evidence>
<evidence type="ECO:0000313" key="16">
    <source>
        <dbReference type="Proteomes" id="UP000199075"/>
    </source>
</evidence>
<evidence type="ECO:0000256" key="9">
    <source>
        <dbReference type="ARBA" id="ARBA00022777"/>
    </source>
</evidence>
<dbReference type="HAMAP" id="MF_00409">
    <property type="entry name" value="LpxK"/>
    <property type="match status" value="1"/>
</dbReference>
<evidence type="ECO:0000313" key="15">
    <source>
        <dbReference type="EMBL" id="SDO76707.1"/>
    </source>
</evidence>
<dbReference type="Proteomes" id="UP000199075">
    <property type="component" value="Unassembled WGS sequence"/>
</dbReference>
<dbReference type="UniPathway" id="UPA00359">
    <property type="reaction ID" value="UER00482"/>
</dbReference>
<dbReference type="GO" id="GO:0009029">
    <property type="term" value="F:lipid-A 4'-kinase activity"/>
    <property type="evidence" value="ECO:0007669"/>
    <property type="project" value="UniProtKB-UniRule"/>
</dbReference>
<evidence type="ECO:0000256" key="3">
    <source>
        <dbReference type="ARBA" id="ARBA00012071"/>
    </source>
</evidence>
<dbReference type="InterPro" id="IPR003758">
    <property type="entry name" value="LpxK"/>
</dbReference>
<keyword evidence="6 13" id="KW-0441">Lipid A biosynthesis</keyword>
<comment type="catalytic activity">
    <reaction evidence="13">
        <text>a lipid A disaccharide + ATP = a lipid IVA + ADP + H(+)</text>
        <dbReference type="Rhea" id="RHEA:67840"/>
        <dbReference type="ChEBI" id="CHEBI:15378"/>
        <dbReference type="ChEBI" id="CHEBI:30616"/>
        <dbReference type="ChEBI" id="CHEBI:176343"/>
        <dbReference type="ChEBI" id="CHEBI:176425"/>
        <dbReference type="ChEBI" id="CHEBI:456216"/>
        <dbReference type="EC" id="2.7.1.130"/>
    </reaction>
</comment>
<keyword evidence="9 13" id="KW-0418">Kinase</keyword>
<proteinExistence type="inferred from homology"/>
<evidence type="ECO:0000256" key="13">
    <source>
        <dbReference type="HAMAP-Rule" id="MF_00409"/>
    </source>
</evidence>
<dbReference type="EMBL" id="FNIV01000011">
    <property type="protein sequence ID" value="SDO76707.1"/>
    <property type="molecule type" value="Genomic_DNA"/>
</dbReference>
<feature type="region of interest" description="Disordered" evidence="14">
    <location>
        <begin position="332"/>
        <end position="357"/>
    </location>
</feature>
<keyword evidence="16" id="KW-1185">Reference proteome</keyword>
<keyword evidence="11 13" id="KW-0443">Lipid metabolism</keyword>
<dbReference type="NCBIfam" id="TIGR00682">
    <property type="entry name" value="lpxK"/>
    <property type="match status" value="1"/>
</dbReference>
<dbReference type="EC" id="2.7.1.130" evidence="3 13"/>
<evidence type="ECO:0000256" key="8">
    <source>
        <dbReference type="ARBA" id="ARBA00022741"/>
    </source>
</evidence>
<evidence type="ECO:0000256" key="6">
    <source>
        <dbReference type="ARBA" id="ARBA00022556"/>
    </source>
</evidence>
<dbReference type="STRING" id="419597.SAMN04487957_11171"/>
<evidence type="ECO:0000256" key="5">
    <source>
        <dbReference type="ARBA" id="ARBA00022516"/>
    </source>
</evidence>
<reference evidence="16" key="1">
    <citation type="submission" date="2016-10" db="EMBL/GenBank/DDBJ databases">
        <authorList>
            <person name="Varghese N."/>
            <person name="Submissions S."/>
        </authorList>
    </citation>
    <scope>NUCLEOTIDE SEQUENCE [LARGE SCALE GENOMIC DNA]</scope>
    <source>
        <strain evidence="16">CGMCC 1.6444</strain>
    </source>
</reference>
<evidence type="ECO:0000256" key="11">
    <source>
        <dbReference type="ARBA" id="ARBA00023098"/>
    </source>
</evidence>
<evidence type="ECO:0000256" key="14">
    <source>
        <dbReference type="SAM" id="MobiDB-lite"/>
    </source>
</evidence>
<dbReference type="PANTHER" id="PTHR42724">
    <property type="entry name" value="TETRAACYLDISACCHARIDE 4'-KINASE"/>
    <property type="match status" value="1"/>
</dbReference>
<name>A0A1H0M8L8_9GAMM</name>
<keyword evidence="10 13" id="KW-0067">ATP-binding</keyword>
<dbReference type="GO" id="GO:0009245">
    <property type="term" value="P:lipid A biosynthetic process"/>
    <property type="evidence" value="ECO:0007669"/>
    <property type="project" value="UniProtKB-UniRule"/>
</dbReference>
<dbReference type="AlphaFoldDB" id="A0A1H0M8L8"/>
<evidence type="ECO:0000256" key="12">
    <source>
        <dbReference type="ARBA" id="ARBA00029757"/>
    </source>
</evidence>
<dbReference type="SUPFAM" id="SSF52540">
    <property type="entry name" value="P-loop containing nucleoside triphosphate hydrolases"/>
    <property type="match status" value="1"/>
</dbReference>
<dbReference type="GO" id="GO:0009244">
    <property type="term" value="P:lipopolysaccharide core region biosynthetic process"/>
    <property type="evidence" value="ECO:0007669"/>
    <property type="project" value="TreeGrafter"/>
</dbReference>
<comment type="caution">
    <text evidence="13">Lacks conserved residue(s) required for the propagation of feature annotation.</text>
</comment>
<protein>
    <recommendedName>
        <fullName evidence="4 13">Tetraacyldisaccharide 4'-kinase</fullName>
        <ecNumber evidence="3 13">2.7.1.130</ecNumber>
    </recommendedName>
    <alternativeName>
        <fullName evidence="12 13">Lipid A 4'-kinase</fullName>
    </alternativeName>
</protein>
<keyword evidence="8 13" id="KW-0547">Nucleotide-binding</keyword>
<organism evidence="15 16">
    <name type="scientific">Halomonas shengliensis</name>
    <dbReference type="NCBI Taxonomy" id="419597"/>
    <lineage>
        <taxon>Bacteria</taxon>
        <taxon>Pseudomonadati</taxon>
        <taxon>Pseudomonadota</taxon>
        <taxon>Gammaproteobacteria</taxon>
        <taxon>Oceanospirillales</taxon>
        <taxon>Halomonadaceae</taxon>
        <taxon>Halomonas</taxon>
    </lineage>
</organism>
<gene>
    <name evidence="13" type="primary">lpxK</name>
    <name evidence="15" type="ORF">SAMN04487957_11171</name>
</gene>
<evidence type="ECO:0000256" key="10">
    <source>
        <dbReference type="ARBA" id="ARBA00022840"/>
    </source>
</evidence>
<accession>A0A1H0M8L8</accession>
<comment type="similarity">
    <text evidence="13">Belongs to the LpxK family.</text>
</comment>
<evidence type="ECO:0000256" key="4">
    <source>
        <dbReference type="ARBA" id="ARBA00016436"/>
    </source>
</evidence>